<dbReference type="AlphaFoldDB" id="A0A9P5LL30"/>
<comment type="caution">
    <text evidence="2">The sequence shown here is derived from an EMBL/GenBank/DDBJ whole genome shotgun (WGS) entry which is preliminary data.</text>
</comment>
<evidence type="ECO:0000313" key="2">
    <source>
        <dbReference type="EMBL" id="KAF7557753.1"/>
    </source>
</evidence>
<evidence type="ECO:0000256" key="1">
    <source>
        <dbReference type="SAM" id="MobiDB-lite"/>
    </source>
</evidence>
<gene>
    <name evidence="2" type="ORF">G7Z17_g365</name>
</gene>
<dbReference type="Proteomes" id="UP000722485">
    <property type="component" value="Unassembled WGS sequence"/>
</dbReference>
<dbReference type="PANTHER" id="PTHR38887:SF1">
    <property type="entry name" value="RAS MODIFICATION PROTEIN ERF4"/>
    <property type="match status" value="1"/>
</dbReference>
<name>A0A9P5LL30_9HYPO</name>
<feature type="region of interest" description="Disordered" evidence="1">
    <location>
        <begin position="331"/>
        <end position="374"/>
    </location>
</feature>
<accession>A0A9P5LL30</accession>
<dbReference type="EMBL" id="JAANBB010000003">
    <property type="protein sequence ID" value="KAF7557753.1"/>
    <property type="molecule type" value="Genomic_DNA"/>
</dbReference>
<keyword evidence="3" id="KW-1185">Reference proteome</keyword>
<dbReference type="InterPro" id="IPR053221">
    <property type="entry name" value="Burnettramic_acid_biosynth"/>
</dbReference>
<evidence type="ECO:0000313" key="3">
    <source>
        <dbReference type="Proteomes" id="UP000722485"/>
    </source>
</evidence>
<sequence>MSLAKEGKKIASKAASKLVQDVIRERDETLSRPGGPISKKDDPIEALVRIAAAGIGLVSEAIHYRREKNISKEAYAPVLSDIGIDQETFLDFIDTFNKALEPNPWLYAINLAGLGGLAVPDPLMMMLGVGVEIATDAVMEVQSRFKSNKFLDSVNAEFFIPRGLICLVVTWRPDTGDDELISAVNFEGRAIEPYSETGLVDKMRDIITKKVSSGESLRRIQEQMQEMMKPFDGDFGCAEPAPLIFHSLHGKTIAEGGNGDYKKKSAVDRAEIWLDEHMDKRAQTKWIEKSPGLSMANMLPKPKFRSRYADPSHPASSGDIVAFLTGGHWQYGHGKPADSGSRNDSQRGGNDETSEQTEENGKPPSSKSRGNEVKASGLMSLLQKEVLYLVIVSLPSQDNSSI</sequence>
<dbReference type="PANTHER" id="PTHR38887">
    <property type="entry name" value="CHROMOSOME 21, WHOLE GENOME SHOTGUN SEQUENCE"/>
    <property type="match status" value="1"/>
</dbReference>
<dbReference type="OrthoDB" id="3433125at2759"/>
<organism evidence="2 3">
    <name type="scientific">Cylindrodendrum hubeiense</name>
    <dbReference type="NCBI Taxonomy" id="595255"/>
    <lineage>
        <taxon>Eukaryota</taxon>
        <taxon>Fungi</taxon>
        <taxon>Dikarya</taxon>
        <taxon>Ascomycota</taxon>
        <taxon>Pezizomycotina</taxon>
        <taxon>Sordariomycetes</taxon>
        <taxon>Hypocreomycetidae</taxon>
        <taxon>Hypocreales</taxon>
        <taxon>Nectriaceae</taxon>
        <taxon>Cylindrodendrum</taxon>
    </lineage>
</organism>
<reference evidence="2" key="1">
    <citation type="submission" date="2020-03" db="EMBL/GenBank/DDBJ databases">
        <title>Draft Genome Sequence of Cylindrodendrum hubeiense.</title>
        <authorList>
            <person name="Buettner E."/>
            <person name="Kellner H."/>
        </authorList>
    </citation>
    <scope>NUCLEOTIDE SEQUENCE</scope>
    <source>
        <strain evidence="2">IHI 201604</strain>
    </source>
</reference>
<protein>
    <submittedName>
        <fullName evidence="2">Uncharacterized protein</fullName>
    </submittedName>
</protein>
<proteinExistence type="predicted"/>